<reference evidence="1" key="1">
    <citation type="submission" date="2020-06" db="EMBL/GenBank/DDBJ databases">
        <title>Whole Genome Sequence of Bradyrhizobium sp. Strain 1S1.</title>
        <authorList>
            <person name="Bromfield E.S.P."/>
            <person name="Cloutier S."/>
        </authorList>
    </citation>
    <scope>NUCLEOTIDE SEQUENCE [LARGE SCALE GENOMIC DNA]</scope>
    <source>
        <strain evidence="1">1S1</strain>
    </source>
</reference>
<name>A0A973W642_9BRAD</name>
<sequence>MPARTRACRDSAALYNTLRDNLVDLCSFHEVAARALVSGPHAFLRMAARIEEAEAPSRSGREGLPEASLFPGCSVQHIGLCEGKCPENARVRFLSVDSSCLQQRSVDGRVGDVGRAGFVNSQRFGKDRAVEEMSGNA</sequence>
<evidence type="ECO:0000313" key="1">
    <source>
        <dbReference type="EMBL" id="NVI48323.1"/>
    </source>
</evidence>
<dbReference type="AlphaFoldDB" id="A0A973W642"/>
<organism evidence="1">
    <name type="scientific">Bradyrhizobium septentrionale</name>
    <dbReference type="NCBI Taxonomy" id="1404411"/>
    <lineage>
        <taxon>Bacteria</taxon>
        <taxon>Pseudomonadati</taxon>
        <taxon>Pseudomonadota</taxon>
        <taxon>Alphaproteobacteria</taxon>
        <taxon>Hyphomicrobiales</taxon>
        <taxon>Nitrobacteraceae</taxon>
        <taxon>Bradyrhizobium</taxon>
    </lineage>
</organism>
<dbReference type="EMBL" id="JAAOLE020000001">
    <property type="protein sequence ID" value="NVI48323.1"/>
    <property type="molecule type" value="Genomic_DNA"/>
</dbReference>
<comment type="caution">
    <text evidence="1">The sequence shown here is derived from an EMBL/GenBank/DDBJ whole genome shotgun (WGS) entry which is preliminary data.</text>
</comment>
<protein>
    <submittedName>
        <fullName evidence="1">Uncharacterized protein</fullName>
    </submittedName>
</protein>
<dbReference type="RefSeq" id="WP_166214466.1">
    <property type="nucleotide sequence ID" value="NZ_CP088285.1"/>
</dbReference>
<proteinExistence type="predicted"/>
<gene>
    <name evidence="1" type="ORF">HAP48_036730</name>
</gene>
<accession>A0A973W642</accession>